<keyword evidence="1" id="KW-1133">Transmembrane helix</keyword>
<organism evidence="3 4">
    <name type="scientific">Marinobacter maroccanus</name>
    <dbReference type="NCBI Taxonomy" id="2055143"/>
    <lineage>
        <taxon>Bacteria</taxon>
        <taxon>Pseudomonadati</taxon>
        <taxon>Pseudomonadota</taxon>
        <taxon>Gammaproteobacteria</taxon>
        <taxon>Pseudomonadales</taxon>
        <taxon>Marinobacteraceae</taxon>
        <taxon>Marinobacter</taxon>
    </lineage>
</organism>
<keyword evidence="1" id="KW-0812">Transmembrane</keyword>
<feature type="transmembrane region" description="Helical" evidence="1">
    <location>
        <begin position="162"/>
        <end position="182"/>
    </location>
</feature>
<dbReference type="Pfam" id="PF10277">
    <property type="entry name" value="Frag1"/>
    <property type="match status" value="1"/>
</dbReference>
<dbReference type="Proteomes" id="UP000239917">
    <property type="component" value="Unassembled WGS sequence"/>
</dbReference>
<keyword evidence="4" id="KW-1185">Reference proteome</keyword>
<feature type="domain" description="CWH43-like N-terminal" evidence="2">
    <location>
        <begin position="9"/>
        <end position="209"/>
    </location>
</feature>
<accession>A0A2S5Z8P5</accession>
<reference evidence="3 4" key="1">
    <citation type="submission" date="2018-01" db="EMBL/GenBank/DDBJ databases">
        <title>Complete genome sequences of the type strains of Marinobacter flavimaris and Marinobacter maroccanus.</title>
        <authorList>
            <person name="Palau M."/>
            <person name="Boujida N."/>
            <person name="Manresa A."/>
            <person name="Minana-Galbis D."/>
        </authorList>
    </citation>
    <scope>NUCLEOTIDE SEQUENCE [LARGE SCALE GENOMIC DNA]</scope>
    <source>
        <strain evidence="3 4">N4</strain>
    </source>
</reference>
<keyword evidence="1" id="KW-0472">Membrane</keyword>
<feature type="transmembrane region" description="Helical" evidence="1">
    <location>
        <begin position="194"/>
        <end position="213"/>
    </location>
</feature>
<evidence type="ECO:0000259" key="2">
    <source>
        <dbReference type="Pfam" id="PF10277"/>
    </source>
</evidence>
<name>A0A2S5Z8P5_9GAMM</name>
<protein>
    <recommendedName>
        <fullName evidence="2">CWH43-like N-terminal domain-containing protein</fullName>
    </recommendedName>
</protein>
<feature type="transmembrane region" description="Helical" evidence="1">
    <location>
        <begin position="94"/>
        <end position="117"/>
    </location>
</feature>
<proteinExistence type="predicted"/>
<dbReference type="InterPro" id="IPR019402">
    <property type="entry name" value="CWH43_N"/>
</dbReference>
<dbReference type="RefSeq" id="WP_104322283.1">
    <property type="nucleotide sequence ID" value="NZ_PSSX01000011.1"/>
</dbReference>
<evidence type="ECO:0000256" key="1">
    <source>
        <dbReference type="SAM" id="Phobius"/>
    </source>
</evidence>
<gene>
    <name evidence="3" type="ORF">KEHDKFFH_12805</name>
</gene>
<evidence type="ECO:0000313" key="3">
    <source>
        <dbReference type="EMBL" id="PPI83688.1"/>
    </source>
</evidence>
<feature type="transmembrane region" description="Helical" evidence="1">
    <location>
        <begin position="61"/>
        <end position="82"/>
    </location>
</feature>
<dbReference type="OrthoDB" id="9180406at2"/>
<sequence length="226" mass="25586">MTDHRSFHLWWLALAAALVPLLTIHLTFTVSVLEGHVELCNPYWDSCSSISRTGRHGTSYFIFKGTMLPAALLGILFWWLNGRWLRQLGVHSTGVAWVPWLGLVASVSLGAYTLALGHAGDGFNLIRRIGVVLYFSLTFICELLVSSGLRSHPLWKHTGMRLLNLCQLILAIGILSVILNGVAPEFYSRKDDAFEWILAFLINAHALWLAFLWRKNRFRVRLWADS</sequence>
<dbReference type="AlphaFoldDB" id="A0A2S5Z8P5"/>
<feature type="transmembrane region" description="Helical" evidence="1">
    <location>
        <begin position="129"/>
        <end position="150"/>
    </location>
</feature>
<evidence type="ECO:0000313" key="4">
    <source>
        <dbReference type="Proteomes" id="UP000239917"/>
    </source>
</evidence>
<dbReference type="EMBL" id="PSSX01000011">
    <property type="protein sequence ID" value="PPI83688.1"/>
    <property type="molecule type" value="Genomic_DNA"/>
</dbReference>
<feature type="transmembrane region" description="Helical" evidence="1">
    <location>
        <begin position="7"/>
        <end position="28"/>
    </location>
</feature>
<comment type="caution">
    <text evidence="3">The sequence shown here is derived from an EMBL/GenBank/DDBJ whole genome shotgun (WGS) entry which is preliminary data.</text>
</comment>